<gene>
    <name evidence="4" type="ORF">KP509_34G039000</name>
</gene>
<dbReference type="PANTHER" id="PTHR47926">
    <property type="entry name" value="PENTATRICOPEPTIDE REPEAT-CONTAINING PROTEIN"/>
    <property type="match status" value="1"/>
</dbReference>
<dbReference type="Gene3D" id="1.25.40.10">
    <property type="entry name" value="Tetratricopeptide repeat domain"/>
    <property type="match status" value="5"/>
</dbReference>
<evidence type="ECO:0000256" key="2">
    <source>
        <dbReference type="PROSITE-ProRule" id="PRU00708"/>
    </source>
</evidence>
<dbReference type="InterPro" id="IPR046960">
    <property type="entry name" value="PPR_At4g14850-like_plant"/>
</dbReference>
<comment type="caution">
    <text evidence="4">The sequence shown here is derived from an EMBL/GenBank/DDBJ whole genome shotgun (WGS) entry which is preliminary data.</text>
</comment>
<dbReference type="GO" id="GO:0009451">
    <property type="term" value="P:RNA modification"/>
    <property type="evidence" value="ECO:0007669"/>
    <property type="project" value="InterPro"/>
</dbReference>
<keyword evidence="1" id="KW-0677">Repeat</keyword>
<dbReference type="InterPro" id="IPR002885">
    <property type="entry name" value="PPR_rpt"/>
</dbReference>
<evidence type="ECO:0000313" key="5">
    <source>
        <dbReference type="Proteomes" id="UP000825935"/>
    </source>
</evidence>
<dbReference type="GO" id="GO:0003723">
    <property type="term" value="F:RNA binding"/>
    <property type="evidence" value="ECO:0007669"/>
    <property type="project" value="InterPro"/>
</dbReference>
<feature type="repeat" description="PPR" evidence="2">
    <location>
        <begin position="439"/>
        <end position="473"/>
    </location>
</feature>
<dbReference type="PROSITE" id="PS51375">
    <property type="entry name" value="PPR"/>
    <property type="match status" value="6"/>
</dbReference>
<dbReference type="FunFam" id="1.25.40.10:FF:000344">
    <property type="entry name" value="Pentatricopeptide repeat-containing protein"/>
    <property type="match status" value="1"/>
</dbReference>
<feature type="repeat" description="PPR" evidence="2">
    <location>
        <begin position="544"/>
        <end position="578"/>
    </location>
</feature>
<feature type="domain" description="DYW" evidence="3">
    <location>
        <begin position="871"/>
        <end position="949"/>
    </location>
</feature>
<evidence type="ECO:0000256" key="1">
    <source>
        <dbReference type="ARBA" id="ARBA00022737"/>
    </source>
</evidence>
<dbReference type="Pfam" id="PF14432">
    <property type="entry name" value="DYW_deaminase"/>
    <property type="match status" value="1"/>
</dbReference>
<keyword evidence="5" id="KW-1185">Reference proteome</keyword>
<evidence type="ECO:0000259" key="3">
    <source>
        <dbReference type="Pfam" id="PF14432"/>
    </source>
</evidence>
<feature type="repeat" description="PPR" evidence="2">
    <location>
        <begin position="238"/>
        <end position="272"/>
    </location>
</feature>
<reference evidence="4" key="1">
    <citation type="submission" date="2021-08" db="EMBL/GenBank/DDBJ databases">
        <title>WGS assembly of Ceratopteris richardii.</title>
        <authorList>
            <person name="Marchant D.B."/>
            <person name="Chen G."/>
            <person name="Jenkins J."/>
            <person name="Shu S."/>
            <person name="Leebens-Mack J."/>
            <person name="Grimwood J."/>
            <person name="Schmutz J."/>
            <person name="Soltis P."/>
            <person name="Soltis D."/>
            <person name="Chen Z.-H."/>
        </authorList>
    </citation>
    <scope>NUCLEOTIDE SEQUENCE</scope>
    <source>
        <strain evidence="4">Whitten #5841</strain>
        <tissue evidence="4">Leaf</tissue>
    </source>
</reference>
<dbReference type="PANTHER" id="PTHR47926:SF533">
    <property type="entry name" value="DYW DOMAIN-CONTAINING PROTEIN"/>
    <property type="match status" value="1"/>
</dbReference>
<organism evidence="4 5">
    <name type="scientific">Ceratopteris richardii</name>
    <name type="common">Triangle waterfern</name>
    <dbReference type="NCBI Taxonomy" id="49495"/>
    <lineage>
        <taxon>Eukaryota</taxon>
        <taxon>Viridiplantae</taxon>
        <taxon>Streptophyta</taxon>
        <taxon>Embryophyta</taxon>
        <taxon>Tracheophyta</taxon>
        <taxon>Polypodiopsida</taxon>
        <taxon>Polypodiidae</taxon>
        <taxon>Polypodiales</taxon>
        <taxon>Pteridineae</taxon>
        <taxon>Pteridaceae</taxon>
        <taxon>Parkerioideae</taxon>
        <taxon>Ceratopteris</taxon>
    </lineage>
</organism>
<dbReference type="Pfam" id="PF20430">
    <property type="entry name" value="Eplus_motif"/>
    <property type="match status" value="1"/>
</dbReference>
<dbReference type="Pfam" id="PF01535">
    <property type="entry name" value="PPR"/>
    <property type="match status" value="3"/>
</dbReference>
<dbReference type="NCBIfam" id="TIGR00756">
    <property type="entry name" value="PPR"/>
    <property type="match status" value="7"/>
</dbReference>
<dbReference type="EMBL" id="CM035439">
    <property type="protein sequence ID" value="KAH7284087.1"/>
    <property type="molecule type" value="Genomic_DNA"/>
</dbReference>
<dbReference type="FunFam" id="1.25.40.10:FF:000090">
    <property type="entry name" value="Pentatricopeptide repeat-containing protein, chloroplastic"/>
    <property type="match status" value="1"/>
</dbReference>
<dbReference type="FunFam" id="1.25.40.10:FF:000227">
    <property type="entry name" value="Pentatricopeptide repeat-containing protein At3g13880"/>
    <property type="match status" value="1"/>
</dbReference>
<feature type="repeat" description="PPR" evidence="2">
    <location>
        <begin position="645"/>
        <end position="679"/>
    </location>
</feature>
<dbReference type="AlphaFoldDB" id="A0A8T2QJ15"/>
<dbReference type="InterPro" id="IPR032867">
    <property type="entry name" value="DYW_dom"/>
</dbReference>
<dbReference type="OrthoDB" id="1902591at2759"/>
<dbReference type="InterPro" id="IPR011990">
    <property type="entry name" value="TPR-like_helical_dom_sf"/>
</dbReference>
<accession>A0A8T2QJ15</accession>
<sequence>MASSLSASPFSCLSFSNQTCTGEIKRIPSVDVASVSSCNRSCSTISSLESHGNADALSAYQVKEPNCSPSTIGQFYSILQRCIQDNDTVKGEEIYSKILESEYNTHSFLGCHLIRMFTVFRDLEKANEVFYGLEEPNVYAWSAIIAAHASLGCSEHAIAMYSVMKSSGFEPDGHVFVAVLQACASLKSLSDGILIHDDIVEAGISSSVHVNNTLIDMYVKCGSFGDASVLFNKMPERDIVTWNAMIGGFSGTGDVQGAFYIFRSMSQEKFQPDPVSCICCLSACSNSAAGERGKELHAYIIAHGFDRDAQVVLALIDMYIACGYLDDVRAMFDKEEKDVMTIEFISSAYFLHGHYEEVIELLENVQREGIRCTAKTFINSLRACASLEDIDKGWVIHSNIVECGLELDKYICNTLVDFYGKCGKLDDAKAVFDRLQFQDVVSWSALISALVAHEDFMDGLDVFREMEENGIKPNEVTFTCALKACSGLAGIGDGLKHGRWIHNLVVGEGFEQNTIIGGSLVDMYTKCGDLEGASVVFLKLLDQDVVIWSAMISGYAQNGLGQEALQFFKEMQRMDIEPTPYTITAVLKACSAVSALGQGRQIHMHAVHKGLEFENIVGSALIDMYARCGSLEDACSVFDGLQSPDIVCWGTMITSFAQHNDYESAVRCFQDMEKHGHFPNAVIFTCLLTACCHANRVQEGCQHFRSIREHYGLLPTSEHYCSMVELLGHGCFFDEAEDLIESIPFESNIVGWISLLASCRRHGYLELGKRCFQHAVRISPGYSTEYRLMESLYDDAGLSDYADQIEELRISANAWKKPAKAFIEIDNNVHGFIVGDKTHPHNHDIYTKVDELSNKIKNVGDDLPKMEPAREKENTRNPMIHSEKLAIAFGLISTPEGSTIRVSKNLRVCSDCHSAAKAISKVERRDIIITDAYQIHHFHDGECSCVNSW</sequence>
<dbReference type="GO" id="GO:0008270">
    <property type="term" value="F:zinc ion binding"/>
    <property type="evidence" value="ECO:0007669"/>
    <property type="project" value="InterPro"/>
</dbReference>
<proteinExistence type="predicted"/>
<dbReference type="OMA" id="WHESAKQ"/>
<dbReference type="FunFam" id="1.25.40.10:FF:000031">
    <property type="entry name" value="Pentatricopeptide repeat-containing protein mitochondrial"/>
    <property type="match status" value="1"/>
</dbReference>
<dbReference type="Proteomes" id="UP000825935">
    <property type="component" value="Chromosome 34"/>
</dbReference>
<dbReference type="InterPro" id="IPR046849">
    <property type="entry name" value="E2_motif"/>
</dbReference>
<feature type="repeat" description="PPR" evidence="2">
    <location>
        <begin position="137"/>
        <end position="171"/>
    </location>
</feature>
<protein>
    <recommendedName>
        <fullName evidence="3">DYW domain-containing protein</fullName>
    </recommendedName>
</protein>
<dbReference type="Pfam" id="PF13041">
    <property type="entry name" value="PPR_2"/>
    <property type="match status" value="4"/>
</dbReference>
<feature type="repeat" description="PPR" evidence="2">
    <location>
        <begin position="408"/>
        <end position="438"/>
    </location>
</feature>
<evidence type="ECO:0000313" key="4">
    <source>
        <dbReference type="EMBL" id="KAH7284087.1"/>
    </source>
</evidence>
<name>A0A8T2QJ15_CERRI</name>